<dbReference type="CDD" id="cd01837">
    <property type="entry name" value="SGNH_plant_lipase_like"/>
    <property type="match status" value="1"/>
</dbReference>
<dbReference type="PANTHER" id="PTHR45650:SF4">
    <property type="entry name" value="GDSL-LIKE LIPASE_ACYLHYDROLASE FAMILY PROTEIN, EXPRESSED"/>
    <property type="match status" value="1"/>
</dbReference>
<dbReference type="EMBL" id="SDMP01000026">
    <property type="protein sequence ID" value="RYQ79354.1"/>
    <property type="molecule type" value="Genomic_DNA"/>
</dbReference>
<comment type="caution">
    <text evidence="9">The sequence shown here is derived from an EMBL/GenBank/DDBJ whole genome shotgun (WGS) entry which is preliminary data.</text>
</comment>
<proteinExistence type="inferred from homology"/>
<organism evidence="9 10">
    <name type="scientific">Arachis hypogaea</name>
    <name type="common">Peanut</name>
    <dbReference type="NCBI Taxonomy" id="3818"/>
    <lineage>
        <taxon>Eukaryota</taxon>
        <taxon>Viridiplantae</taxon>
        <taxon>Streptophyta</taxon>
        <taxon>Embryophyta</taxon>
        <taxon>Tracheophyta</taxon>
        <taxon>Spermatophyta</taxon>
        <taxon>Magnoliopsida</taxon>
        <taxon>eudicotyledons</taxon>
        <taxon>Gunneridae</taxon>
        <taxon>Pentapetalae</taxon>
        <taxon>rosids</taxon>
        <taxon>fabids</taxon>
        <taxon>Fabales</taxon>
        <taxon>Fabaceae</taxon>
        <taxon>Papilionoideae</taxon>
        <taxon>50 kb inversion clade</taxon>
        <taxon>dalbergioids sensu lato</taxon>
        <taxon>Dalbergieae</taxon>
        <taxon>Pterocarpus clade</taxon>
        <taxon>Arachis</taxon>
    </lineage>
</organism>
<dbReference type="PANTHER" id="PTHR45650">
    <property type="entry name" value="GDSL-LIKE LIPASE/ACYLHYDROLASE-RELATED"/>
    <property type="match status" value="1"/>
</dbReference>
<evidence type="ECO:0000256" key="8">
    <source>
        <dbReference type="SAM" id="Phobius"/>
    </source>
</evidence>
<evidence type="ECO:0000256" key="3">
    <source>
        <dbReference type="ARBA" id="ARBA00022525"/>
    </source>
</evidence>
<name>A0A444WPA3_ARAHY</name>
<feature type="transmembrane region" description="Helical" evidence="8">
    <location>
        <begin position="7"/>
        <end position="27"/>
    </location>
</feature>
<dbReference type="OrthoDB" id="1600564at2759"/>
<evidence type="ECO:0000313" key="9">
    <source>
        <dbReference type="EMBL" id="RYQ79354.1"/>
    </source>
</evidence>
<evidence type="ECO:0000313" key="10">
    <source>
        <dbReference type="Proteomes" id="UP000289738"/>
    </source>
</evidence>
<keyword evidence="5" id="KW-0378">Hydrolase</keyword>
<dbReference type="GO" id="GO:0016042">
    <property type="term" value="P:lipid catabolic process"/>
    <property type="evidence" value="ECO:0007669"/>
    <property type="project" value="UniProtKB-KW"/>
</dbReference>
<dbReference type="STRING" id="3818.A0A444WPA3"/>
<keyword evidence="7" id="KW-0443">Lipid metabolism</keyword>
<comment type="similarity">
    <text evidence="2">Belongs to the 'GDSL' lipolytic enzyme family.</text>
</comment>
<gene>
    <name evidence="9" type="ORF">Ahy_Scaffold6g108090</name>
</gene>
<dbReference type="InterPro" id="IPR001087">
    <property type="entry name" value="GDSL"/>
</dbReference>
<keyword evidence="8" id="KW-0472">Membrane</keyword>
<keyword evidence="8" id="KW-1133">Transmembrane helix</keyword>
<evidence type="ECO:0000256" key="6">
    <source>
        <dbReference type="ARBA" id="ARBA00022963"/>
    </source>
</evidence>
<keyword evidence="4" id="KW-0732">Signal</keyword>
<comment type="subcellular location">
    <subcellularLocation>
        <location evidence="1">Secreted</location>
    </subcellularLocation>
</comment>
<keyword evidence="6" id="KW-0442">Lipid degradation</keyword>
<protein>
    <recommendedName>
        <fullName evidence="11">GDSL esterase/lipase</fullName>
    </recommendedName>
</protein>
<dbReference type="Proteomes" id="UP000289738">
    <property type="component" value="Unassembled WGS sequence"/>
</dbReference>
<keyword evidence="8" id="KW-0812">Transmembrane</keyword>
<dbReference type="GO" id="GO:0005576">
    <property type="term" value="C:extracellular region"/>
    <property type="evidence" value="ECO:0007669"/>
    <property type="project" value="UniProtKB-SubCell"/>
</dbReference>
<dbReference type="InterPro" id="IPR051238">
    <property type="entry name" value="GDSL_esterase/lipase"/>
</dbReference>
<sequence length="374" mass="40780">MAMDLNRIFIVDSVVVFGVCIVMAMLFKVSTTSQDSSTANFVFGDSLVDVGNNNYIPTLTRANYVPFGIDFGKPTGRFTNGRTIVDIIGEELAMGYTPPYLAPTTVGPVILKGVNYASGGSGILNLTGKIFGGRINLDAQLDNFENTRQDIISSIGVTAAVDLLRRGLFSVTIGSNDFINNYLTPGVTIAEQKLTTPQVFVNTMISKFRMQLTRLFNLGARKIIVVNVGPIGCIPNQRDTNIDAGDNCATFPNQLAQLFNTQLKGLVAELSANLKGSMFVYADVYTILEDIFSNYMEYGFANPSSSCCSFAGRFGGLVPCGPSSRVCMDRSKYVFWDPYHPTDAANIFIAKRLLDGSHNDIYPMNVRQLFHASS</sequence>
<dbReference type="InterPro" id="IPR035669">
    <property type="entry name" value="SGNH_plant_lipase-like"/>
</dbReference>
<accession>A0A444WPA3</accession>
<dbReference type="AlphaFoldDB" id="A0A444WPA3"/>
<dbReference type="Gene3D" id="3.40.50.1110">
    <property type="entry name" value="SGNH hydrolase"/>
    <property type="match status" value="1"/>
</dbReference>
<dbReference type="GO" id="GO:0016788">
    <property type="term" value="F:hydrolase activity, acting on ester bonds"/>
    <property type="evidence" value="ECO:0007669"/>
    <property type="project" value="InterPro"/>
</dbReference>
<dbReference type="Gramene" id="arahy.Tifrunner.gnm2.ann2.Ah04g107300.1">
    <property type="protein sequence ID" value="arahy.Tifrunner.gnm2.ann2.Ah04g107300.1-CDS"/>
    <property type="gene ID" value="arahy.Tifrunner.gnm2.ann2.Ah04g107300"/>
</dbReference>
<evidence type="ECO:0000256" key="4">
    <source>
        <dbReference type="ARBA" id="ARBA00022729"/>
    </source>
</evidence>
<keyword evidence="10" id="KW-1185">Reference proteome</keyword>
<evidence type="ECO:0008006" key="11">
    <source>
        <dbReference type="Google" id="ProtNLM"/>
    </source>
</evidence>
<evidence type="ECO:0000256" key="1">
    <source>
        <dbReference type="ARBA" id="ARBA00004613"/>
    </source>
</evidence>
<dbReference type="InterPro" id="IPR036514">
    <property type="entry name" value="SGNH_hydro_sf"/>
</dbReference>
<dbReference type="SMR" id="A0A444WPA3"/>
<evidence type="ECO:0000256" key="7">
    <source>
        <dbReference type="ARBA" id="ARBA00023098"/>
    </source>
</evidence>
<keyword evidence="3" id="KW-0964">Secreted</keyword>
<dbReference type="Pfam" id="PF00657">
    <property type="entry name" value="Lipase_GDSL"/>
    <property type="match status" value="1"/>
</dbReference>
<reference evidence="9 10" key="1">
    <citation type="submission" date="2019-01" db="EMBL/GenBank/DDBJ databases">
        <title>Sequencing of cultivated peanut Arachis hypogaea provides insights into genome evolution and oil improvement.</title>
        <authorList>
            <person name="Chen X."/>
        </authorList>
    </citation>
    <scope>NUCLEOTIDE SEQUENCE [LARGE SCALE GENOMIC DNA]</scope>
    <source>
        <strain evidence="10">cv. Fuhuasheng</strain>
        <tissue evidence="9">Leaves</tissue>
    </source>
</reference>
<dbReference type="SUPFAM" id="SSF52266">
    <property type="entry name" value="SGNH hydrolase"/>
    <property type="match status" value="1"/>
</dbReference>
<evidence type="ECO:0000256" key="5">
    <source>
        <dbReference type="ARBA" id="ARBA00022801"/>
    </source>
</evidence>
<evidence type="ECO:0000256" key="2">
    <source>
        <dbReference type="ARBA" id="ARBA00008668"/>
    </source>
</evidence>